<reference evidence="1 2" key="1">
    <citation type="submission" date="2024-02" db="EMBL/GenBank/DDBJ databases">
        <authorList>
            <person name="Vignale AGUSTIN F."/>
            <person name="Sosa J E."/>
            <person name="Modenutti C."/>
        </authorList>
    </citation>
    <scope>NUCLEOTIDE SEQUENCE [LARGE SCALE GENOMIC DNA]</scope>
</reference>
<organism evidence="1 2">
    <name type="scientific">Ilex paraguariensis</name>
    <name type="common">yerba mate</name>
    <dbReference type="NCBI Taxonomy" id="185542"/>
    <lineage>
        <taxon>Eukaryota</taxon>
        <taxon>Viridiplantae</taxon>
        <taxon>Streptophyta</taxon>
        <taxon>Embryophyta</taxon>
        <taxon>Tracheophyta</taxon>
        <taxon>Spermatophyta</taxon>
        <taxon>Magnoliopsida</taxon>
        <taxon>eudicotyledons</taxon>
        <taxon>Gunneridae</taxon>
        <taxon>Pentapetalae</taxon>
        <taxon>asterids</taxon>
        <taxon>campanulids</taxon>
        <taxon>Aquifoliales</taxon>
        <taxon>Aquifoliaceae</taxon>
        <taxon>Ilex</taxon>
    </lineage>
</organism>
<dbReference type="EMBL" id="CAUOFW020002934">
    <property type="protein sequence ID" value="CAK9156914.1"/>
    <property type="molecule type" value="Genomic_DNA"/>
</dbReference>
<evidence type="ECO:0000313" key="1">
    <source>
        <dbReference type="EMBL" id="CAK9156914.1"/>
    </source>
</evidence>
<dbReference type="Proteomes" id="UP001642360">
    <property type="component" value="Unassembled WGS sequence"/>
</dbReference>
<keyword evidence="2" id="KW-1185">Reference proteome</keyword>
<protein>
    <submittedName>
        <fullName evidence="1">Uncharacterized protein</fullName>
    </submittedName>
</protein>
<sequence length="61" mass="7508">MVHSIDYWLWVDLITLESERLLKSVVRVYRQEEADLFYIPFFTTISFFLLEKQQCKSLYRV</sequence>
<accession>A0ABC8SI95</accession>
<name>A0ABC8SI95_9AQUA</name>
<evidence type="ECO:0000313" key="2">
    <source>
        <dbReference type="Proteomes" id="UP001642360"/>
    </source>
</evidence>
<comment type="caution">
    <text evidence="1">The sequence shown here is derived from an EMBL/GenBank/DDBJ whole genome shotgun (WGS) entry which is preliminary data.</text>
</comment>
<dbReference type="AlphaFoldDB" id="A0ABC8SI95"/>
<proteinExistence type="predicted"/>
<gene>
    <name evidence="1" type="ORF">ILEXP_LOCUS25470</name>
</gene>